<sequence>MPLNFVHTVERVVDDLLDSSPTVALWAGDHRADDRLADFSPDGVRAQITRLKEDSHTLSEIDADDLAGEEAVDLELLQSTVDSQLFALSELREHEWNPLLHIPGFLLNSLLLRPSAPAVDRLGSVVARLSALPDALATADVVLADCPHVHVTTALSQWDGTAALIRDQVPRLAAEAGQPHRADDAIEQALAAVERHRGTLRRLAEETGRSARLGDRLWEAKLWHSLDSPRSAADLYAAAEAALARVSAEIVEVSAQLIGKPDPRAALDALSQQRPDDDTMVPEFERAMAEVTAFVREHDLVTMVDDPYEILVMPEFARGVAGAYCDSPGPLEQAAVPTFLAVSPAPPHWSPDRVTSYYRELNNHMVRNLAVHEAMPGHYLQLAHAGRFAGPTRARAVCGSGTFIEGWAVYAEELMAGAGYGGLAVRMQHLKMALRMIINTIIDRRVHCEDMAEEEALALMMDRGFQEEGEAVAKWQRALLTSTQLSTYFSGYTDVSAIAAARPATTSVRDWHDQMLAHGSPPPRHLATLLGLH</sequence>
<dbReference type="PANTHER" id="PTHR33361">
    <property type="entry name" value="GLR0591 PROTEIN"/>
    <property type="match status" value="1"/>
</dbReference>
<dbReference type="PANTHER" id="PTHR33361:SF15">
    <property type="entry name" value="DUF885 FAMILY LIPOPROTEIN"/>
    <property type="match status" value="1"/>
</dbReference>
<keyword evidence="2" id="KW-1185">Reference proteome</keyword>
<dbReference type="InterPro" id="IPR010281">
    <property type="entry name" value="DUF885"/>
</dbReference>
<protein>
    <submittedName>
        <fullName evidence="1">DUF885 domain-containing protein</fullName>
    </submittedName>
</protein>
<dbReference type="EMBL" id="BAAANY010000015">
    <property type="protein sequence ID" value="GAA1687625.1"/>
    <property type="molecule type" value="Genomic_DNA"/>
</dbReference>
<evidence type="ECO:0000313" key="1">
    <source>
        <dbReference type="EMBL" id="GAA1687625.1"/>
    </source>
</evidence>
<dbReference type="RefSeq" id="WP_344311899.1">
    <property type="nucleotide sequence ID" value="NZ_BAAANY010000015.1"/>
</dbReference>
<dbReference type="Pfam" id="PF05960">
    <property type="entry name" value="DUF885"/>
    <property type="match status" value="1"/>
</dbReference>
<reference evidence="2" key="1">
    <citation type="journal article" date="2019" name="Int. J. Syst. Evol. Microbiol.">
        <title>The Global Catalogue of Microorganisms (GCM) 10K type strain sequencing project: providing services to taxonomists for standard genome sequencing and annotation.</title>
        <authorList>
            <consortium name="The Broad Institute Genomics Platform"/>
            <consortium name="The Broad Institute Genome Sequencing Center for Infectious Disease"/>
            <person name="Wu L."/>
            <person name="Ma J."/>
        </authorList>
    </citation>
    <scope>NUCLEOTIDE SEQUENCE [LARGE SCALE GENOMIC DNA]</scope>
    <source>
        <strain evidence="2">JCM 14718</strain>
    </source>
</reference>
<name>A0ABP4TG55_9ACTN</name>
<comment type="caution">
    <text evidence="1">The sequence shown here is derived from an EMBL/GenBank/DDBJ whole genome shotgun (WGS) entry which is preliminary data.</text>
</comment>
<proteinExistence type="predicted"/>
<evidence type="ECO:0000313" key="2">
    <source>
        <dbReference type="Proteomes" id="UP001500618"/>
    </source>
</evidence>
<gene>
    <name evidence="1" type="ORF">GCM10009765_41400</name>
</gene>
<dbReference type="Proteomes" id="UP001500618">
    <property type="component" value="Unassembled WGS sequence"/>
</dbReference>
<organism evidence="1 2">
    <name type="scientific">Fodinicola feengrottensis</name>
    <dbReference type="NCBI Taxonomy" id="435914"/>
    <lineage>
        <taxon>Bacteria</taxon>
        <taxon>Bacillati</taxon>
        <taxon>Actinomycetota</taxon>
        <taxon>Actinomycetes</taxon>
        <taxon>Mycobacteriales</taxon>
        <taxon>Fodinicola</taxon>
    </lineage>
</organism>
<accession>A0ABP4TG55</accession>